<dbReference type="Ensembl" id="ENSOKIT00005083170.1">
    <property type="protein sequence ID" value="ENSOKIP00005078027.1"/>
    <property type="gene ID" value="ENSOKIG00005031379.1"/>
</dbReference>
<dbReference type="SUPFAM" id="SSF57889">
    <property type="entry name" value="Cysteine-rich domain"/>
    <property type="match status" value="2"/>
</dbReference>
<feature type="binding site" evidence="22 23">
    <location>
        <position position="366"/>
    </location>
    <ligand>
        <name>ATP</name>
        <dbReference type="ChEBI" id="CHEBI:30616"/>
    </ligand>
</feature>
<dbReference type="PROSITE" id="PS00479">
    <property type="entry name" value="ZF_DAG_PE_1"/>
    <property type="match status" value="1"/>
</dbReference>
<comment type="subcellular location">
    <subcellularLocation>
        <location evidence="1">Cell membrane</location>
        <topology evidence="1">Peripheral membrane protein</topology>
    </subcellularLocation>
    <subcellularLocation>
        <location evidence="2">Cytoplasm</location>
    </subcellularLocation>
</comment>
<evidence type="ECO:0000256" key="3">
    <source>
        <dbReference type="ARBA" id="ARBA00005490"/>
    </source>
</evidence>
<dbReference type="GO" id="GO:0005524">
    <property type="term" value="F:ATP binding"/>
    <property type="evidence" value="ECO:0007669"/>
    <property type="project" value="UniProtKB-UniRule"/>
</dbReference>
<evidence type="ECO:0000256" key="22">
    <source>
        <dbReference type="PIRSR" id="PIRSR000551-51"/>
    </source>
</evidence>
<dbReference type="GeneTree" id="ENSGT00940000157638"/>
<reference evidence="26" key="2">
    <citation type="submission" date="2025-09" db="UniProtKB">
        <authorList>
            <consortium name="Ensembl"/>
        </authorList>
    </citation>
    <scope>IDENTIFICATION</scope>
</reference>
<dbReference type="Pfam" id="PF00130">
    <property type="entry name" value="C1_1"/>
    <property type="match status" value="2"/>
</dbReference>
<evidence type="ECO:0000256" key="4">
    <source>
        <dbReference type="ARBA" id="ARBA00012429"/>
    </source>
</evidence>
<keyword evidence="27" id="KW-1185">Reference proteome</keyword>
<feature type="domain" description="Phorbol-ester/DAG-type" evidence="25">
    <location>
        <begin position="154"/>
        <end position="204"/>
    </location>
</feature>
<feature type="binding site" evidence="22">
    <location>
        <begin position="343"/>
        <end position="351"/>
    </location>
    <ligand>
        <name>ATP</name>
        <dbReference type="ChEBI" id="CHEBI:30616"/>
    </ligand>
</feature>
<dbReference type="EC" id="2.7.11.13" evidence="4 20"/>
<dbReference type="Pfam" id="PF00069">
    <property type="entry name" value="Pkinase"/>
    <property type="match status" value="1"/>
</dbReference>
<dbReference type="InterPro" id="IPR017441">
    <property type="entry name" value="Protein_kinase_ATP_BS"/>
</dbReference>
<dbReference type="FunFam" id="1.10.510.10:FF:000150">
    <property type="entry name" value="Protein kinase C, theta"/>
    <property type="match status" value="1"/>
</dbReference>
<proteinExistence type="inferred from homology"/>
<evidence type="ECO:0000256" key="2">
    <source>
        <dbReference type="ARBA" id="ARBA00004496"/>
    </source>
</evidence>
<evidence type="ECO:0000256" key="1">
    <source>
        <dbReference type="ARBA" id="ARBA00004202"/>
    </source>
</evidence>
<dbReference type="InterPro" id="IPR020454">
    <property type="entry name" value="DAG/PE-bd"/>
</dbReference>
<dbReference type="PROSITE" id="PS50011">
    <property type="entry name" value="PROTEIN_KINASE_DOM"/>
    <property type="match status" value="1"/>
</dbReference>
<evidence type="ECO:0000256" key="6">
    <source>
        <dbReference type="ARBA" id="ARBA00022490"/>
    </source>
</evidence>
<sequence>MSPFLRIGFSSFEMDPGLAYHEEVINPYCAVYMKEAIDTEKGQVYKQKKPTMYPPWSSTFDAHVHQGRVMHVVVKDKTAELKSEAVVQLDTLASRCKKENGKLEIWVELKPQGRLLMEARYYLEKSGEDRDPGVFTLHARRGAIKQAKIHEVKCHEFSATFFPQPTFCSVCKEFVWGLNKQGYQCRQCNAAIHKKCIDIIIAKCTGSAINSKETMIHKERFKIDMPHRFKVYNYKSPTFCEHCGTLLWGLAKQGLKCEECGMNVHHKCQKKVANLCGVNQKLMAEALATIETKQQVRGISWDTPAEGDMPAPVMEEPETLYAVPRKEHLHKFTLDNFVLHKMLGKGSFGKVFLAELKSSREFFAVKALKKDVVLMDDDVECTMVERRVLSLAWEHPFLTHLHCTFQTTENLFFVMEYLNGGDLMFHIQNCHKFDVQRSAFYAAEIICGLQFLHSKGIVYRDLKLDNVLLDSEGHIKIADFGMCKENMEGETRTCTFCGTPDYIAPEILLGQKYGSSVDWWSFGVLLYEMLIGQSPFHGRDEEELFQSIRTDDPCYPRWLAKDARDILIKLFVREPERRLGVKGNIRQHSFFKDTDWNALEKREVVPPFRPTVVRTSSGCECVCLFTSAFVCMCVCSLRVCVCVRCNLSPLSCPCRNPPVTSVTLTRSLSMRNPGCRVQIVPS</sequence>
<reference evidence="26" key="1">
    <citation type="submission" date="2025-08" db="UniProtKB">
        <authorList>
            <consortium name="Ensembl"/>
        </authorList>
    </citation>
    <scope>IDENTIFICATION</scope>
</reference>
<dbReference type="FunFam" id="3.30.200.20:FF:000360">
    <property type="entry name" value="Protein kinase C"/>
    <property type="match status" value="1"/>
</dbReference>
<keyword evidence="15" id="KW-0862">Zinc</keyword>
<dbReference type="FunFam" id="3.30.60.20:FF:000003">
    <property type="entry name" value="Protein kinase C delta"/>
    <property type="match status" value="1"/>
</dbReference>
<evidence type="ECO:0000256" key="17">
    <source>
        <dbReference type="ARBA" id="ARBA00023136"/>
    </source>
</evidence>
<keyword evidence="9 20" id="KW-0808">Transferase</keyword>
<evidence type="ECO:0000313" key="27">
    <source>
        <dbReference type="Proteomes" id="UP000694557"/>
    </source>
</evidence>
<feature type="active site" description="Proton acceptor" evidence="21">
    <location>
        <position position="461"/>
    </location>
</feature>
<dbReference type="SUPFAM" id="SSF56112">
    <property type="entry name" value="Protein kinase-like (PK-like)"/>
    <property type="match status" value="1"/>
</dbReference>
<protein>
    <recommendedName>
        <fullName evidence="4 20">Protein kinase C</fullName>
        <ecNumber evidence="4 20">2.7.11.13</ecNumber>
    </recommendedName>
</protein>
<keyword evidence="10" id="KW-0479">Metal-binding</keyword>
<evidence type="ECO:0000256" key="13">
    <source>
        <dbReference type="ARBA" id="ARBA00022771"/>
    </source>
</evidence>
<keyword evidence="5" id="KW-1003">Cell membrane</keyword>
<dbReference type="InterPro" id="IPR046349">
    <property type="entry name" value="C1-like_sf"/>
</dbReference>
<dbReference type="CDD" id="cd20834">
    <property type="entry name" value="C1_nPKC_theta-like_rpt1"/>
    <property type="match status" value="1"/>
</dbReference>
<dbReference type="FunFam" id="2.60.40.150:FF:000049">
    <property type="entry name" value="Protein kinase C delta type"/>
    <property type="match status" value="1"/>
</dbReference>
<dbReference type="AlphaFoldDB" id="A0A8C7IVQ6"/>
<dbReference type="InterPro" id="IPR000719">
    <property type="entry name" value="Prot_kinase_dom"/>
</dbReference>
<keyword evidence="7 20" id="KW-0723">Serine/threonine-protein kinase</keyword>
<evidence type="ECO:0000256" key="18">
    <source>
        <dbReference type="ARBA" id="ARBA00047272"/>
    </source>
</evidence>
<dbReference type="GO" id="GO:0008270">
    <property type="term" value="F:zinc ion binding"/>
    <property type="evidence" value="ECO:0007669"/>
    <property type="project" value="UniProtKB-KW"/>
</dbReference>
<dbReference type="GO" id="GO:0007165">
    <property type="term" value="P:signal transduction"/>
    <property type="evidence" value="ECO:0007669"/>
    <property type="project" value="UniProtKB-ARBA"/>
</dbReference>
<dbReference type="PIRSF" id="PIRSF000551">
    <property type="entry name" value="PKC_delta"/>
    <property type="match status" value="1"/>
</dbReference>
<comment type="catalytic activity">
    <reaction evidence="19">
        <text>L-seryl-[protein] + ATP = O-phospho-L-seryl-[protein] + ADP + H(+)</text>
        <dbReference type="Rhea" id="RHEA:17989"/>
        <dbReference type="Rhea" id="RHEA-COMP:9863"/>
        <dbReference type="Rhea" id="RHEA-COMP:11604"/>
        <dbReference type="ChEBI" id="CHEBI:15378"/>
        <dbReference type="ChEBI" id="CHEBI:29999"/>
        <dbReference type="ChEBI" id="CHEBI:30616"/>
        <dbReference type="ChEBI" id="CHEBI:83421"/>
        <dbReference type="ChEBI" id="CHEBI:456216"/>
        <dbReference type="EC" id="2.7.11.13"/>
    </reaction>
</comment>
<feature type="domain" description="Protein kinase" evidence="24">
    <location>
        <begin position="337"/>
        <end position="591"/>
    </location>
</feature>
<evidence type="ECO:0000256" key="11">
    <source>
        <dbReference type="ARBA" id="ARBA00022737"/>
    </source>
</evidence>
<dbReference type="PROSITE" id="PS00108">
    <property type="entry name" value="PROTEIN_KINASE_ST"/>
    <property type="match status" value="1"/>
</dbReference>
<dbReference type="SMART" id="SM00220">
    <property type="entry name" value="S_TKc"/>
    <property type="match status" value="1"/>
</dbReference>
<dbReference type="InterPro" id="IPR011009">
    <property type="entry name" value="Kinase-like_dom_sf"/>
</dbReference>
<dbReference type="Pfam" id="PF21494">
    <property type="entry name" value="PKC_C2"/>
    <property type="match status" value="1"/>
</dbReference>
<evidence type="ECO:0000256" key="7">
    <source>
        <dbReference type="ARBA" id="ARBA00022527"/>
    </source>
</evidence>
<dbReference type="InterPro" id="IPR035892">
    <property type="entry name" value="C2_domain_sf"/>
</dbReference>
<keyword evidence="12 20" id="KW-0547">Nucleotide-binding</keyword>
<keyword evidence="13" id="KW-0863">Zinc-finger</keyword>
<comment type="similarity">
    <text evidence="3 20">Belongs to the protein kinase superfamily. AGC Ser/Thr protein kinase family. PKC subfamily.</text>
</comment>
<dbReference type="InterPro" id="IPR008271">
    <property type="entry name" value="Ser/Thr_kinase_AS"/>
</dbReference>
<dbReference type="PROSITE" id="PS00107">
    <property type="entry name" value="PROTEIN_KINASE_ATP"/>
    <property type="match status" value="1"/>
</dbReference>
<evidence type="ECO:0000256" key="8">
    <source>
        <dbReference type="ARBA" id="ARBA00022553"/>
    </source>
</evidence>
<dbReference type="PANTHER" id="PTHR24351">
    <property type="entry name" value="RIBOSOMAL PROTEIN S6 KINASE"/>
    <property type="match status" value="1"/>
</dbReference>
<keyword evidence="17" id="KW-0472">Membrane</keyword>
<keyword evidence="6" id="KW-0963">Cytoplasm</keyword>
<dbReference type="InterPro" id="IPR002219">
    <property type="entry name" value="PKC_DAG/PE"/>
</dbReference>
<dbReference type="Gene3D" id="3.30.200.20">
    <property type="entry name" value="Phosphorylase Kinase, domain 1"/>
    <property type="match status" value="1"/>
</dbReference>
<name>A0A8C7IVQ6_ONCKI</name>
<dbReference type="GO" id="GO:0005737">
    <property type="term" value="C:cytoplasm"/>
    <property type="evidence" value="ECO:0007669"/>
    <property type="project" value="UniProtKB-SubCell"/>
</dbReference>
<dbReference type="Gene3D" id="3.30.60.20">
    <property type="match status" value="2"/>
</dbReference>
<evidence type="ECO:0000256" key="5">
    <source>
        <dbReference type="ARBA" id="ARBA00022475"/>
    </source>
</evidence>
<evidence type="ECO:0000256" key="19">
    <source>
        <dbReference type="ARBA" id="ARBA00047470"/>
    </source>
</evidence>
<evidence type="ECO:0000256" key="12">
    <source>
        <dbReference type="ARBA" id="ARBA00022741"/>
    </source>
</evidence>
<accession>A0A8C7IVQ6</accession>
<dbReference type="FunFam" id="3.30.60.20:FF:000008">
    <property type="entry name" value="Protein kinase C theta"/>
    <property type="match status" value="1"/>
</dbReference>
<keyword evidence="8" id="KW-0597">Phosphoprotein</keyword>
<evidence type="ECO:0000256" key="21">
    <source>
        <dbReference type="PIRSR" id="PIRSR000551-50"/>
    </source>
</evidence>
<comment type="catalytic activity">
    <reaction evidence="18 20">
        <text>L-threonyl-[protein] + ATP = O-phospho-L-threonyl-[protein] + ADP + H(+)</text>
        <dbReference type="Rhea" id="RHEA:46608"/>
        <dbReference type="Rhea" id="RHEA-COMP:11060"/>
        <dbReference type="Rhea" id="RHEA-COMP:11605"/>
        <dbReference type="ChEBI" id="CHEBI:15378"/>
        <dbReference type="ChEBI" id="CHEBI:30013"/>
        <dbReference type="ChEBI" id="CHEBI:30616"/>
        <dbReference type="ChEBI" id="CHEBI:61977"/>
        <dbReference type="ChEBI" id="CHEBI:456216"/>
        <dbReference type="EC" id="2.7.11.13"/>
    </reaction>
</comment>
<dbReference type="GO" id="GO:0004697">
    <property type="term" value="F:diacylglycerol-dependent serine/threonine kinase activity"/>
    <property type="evidence" value="ECO:0007669"/>
    <property type="project" value="UniProtKB-EC"/>
</dbReference>
<evidence type="ECO:0000259" key="24">
    <source>
        <dbReference type="PROSITE" id="PS50011"/>
    </source>
</evidence>
<dbReference type="SMART" id="SM00109">
    <property type="entry name" value="C1"/>
    <property type="match status" value="2"/>
</dbReference>
<dbReference type="SUPFAM" id="SSF49562">
    <property type="entry name" value="C2 domain (Calcium/lipid-binding domain, CaLB)"/>
    <property type="match status" value="1"/>
</dbReference>
<evidence type="ECO:0000256" key="14">
    <source>
        <dbReference type="ARBA" id="ARBA00022777"/>
    </source>
</evidence>
<evidence type="ECO:0000259" key="25">
    <source>
        <dbReference type="PROSITE" id="PS50081"/>
    </source>
</evidence>
<evidence type="ECO:0000256" key="9">
    <source>
        <dbReference type="ARBA" id="ARBA00022679"/>
    </source>
</evidence>
<dbReference type="PRINTS" id="PR00008">
    <property type="entry name" value="DAGPEDOMAIN"/>
</dbReference>
<keyword evidence="11" id="KW-0677">Repeat</keyword>
<dbReference type="PROSITE" id="PS50081">
    <property type="entry name" value="ZF_DAG_PE_2"/>
    <property type="match status" value="2"/>
</dbReference>
<dbReference type="CDD" id="cd20837">
    <property type="entry name" value="C1_nPKC_theta-like_rpt2"/>
    <property type="match status" value="1"/>
</dbReference>
<dbReference type="InterPro" id="IPR014376">
    <property type="entry name" value="Prot_kin_PKC_delta"/>
</dbReference>
<evidence type="ECO:0000313" key="26">
    <source>
        <dbReference type="Ensembl" id="ENSOKIP00005078027.1"/>
    </source>
</evidence>
<evidence type="ECO:0000256" key="20">
    <source>
        <dbReference type="PIRNR" id="PIRNR000551"/>
    </source>
</evidence>
<dbReference type="Proteomes" id="UP000694557">
    <property type="component" value="Unassembled WGS sequence"/>
</dbReference>
<keyword evidence="16 20" id="KW-0067">ATP-binding</keyword>
<evidence type="ECO:0000256" key="15">
    <source>
        <dbReference type="ARBA" id="ARBA00022833"/>
    </source>
</evidence>
<evidence type="ECO:0000256" key="16">
    <source>
        <dbReference type="ARBA" id="ARBA00022840"/>
    </source>
</evidence>
<dbReference type="Gene3D" id="1.10.510.10">
    <property type="entry name" value="Transferase(Phosphotransferase) domain 1"/>
    <property type="match status" value="1"/>
</dbReference>
<evidence type="ECO:0000256" key="23">
    <source>
        <dbReference type="PROSITE-ProRule" id="PRU10141"/>
    </source>
</evidence>
<gene>
    <name evidence="26" type="primary">PRKCQ</name>
    <name evidence="26" type="synonym">LOC109910344</name>
</gene>
<organism evidence="26 27">
    <name type="scientific">Oncorhynchus kisutch</name>
    <name type="common">Coho salmon</name>
    <name type="synonym">Salmo kisutch</name>
    <dbReference type="NCBI Taxonomy" id="8019"/>
    <lineage>
        <taxon>Eukaryota</taxon>
        <taxon>Metazoa</taxon>
        <taxon>Chordata</taxon>
        <taxon>Craniata</taxon>
        <taxon>Vertebrata</taxon>
        <taxon>Euteleostomi</taxon>
        <taxon>Actinopterygii</taxon>
        <taxon>Neopterygii</taxon>
        <taxon>Teleostei</taxon>
        <taxon>Protacanthopterygii</taxon>
        <taxon>Salmoniformes</taxon>
        <taxon>Salmonidae</taxon>
        <taxon>Salmoninae</taxon>
        <taxon>Oncorhynchus</taxon>
    </lineage>
</organism>
<dbReference type="GO" id="GO:0005886">
    <property type="term" value="C:plasma membrane"/>
    <property type="evidence" value="ECO:0007669"/>
    <property type="project" value="UniProtKB-SubCell"/>
</dbReference>
<dbReference type="Gene3D" id="2.60.40.150">
    <property type="entry name" value="C2 domain"/>
    <property type="match status" value="1"/>
</dbReference>
<keyword evidence="14 20" id="KW-0418">Kinase</keyword>
<feature type="domain" description="Phorbol-ester/DAG-type" evidence="25">
    <location>
        <begin position="226"/>
        <end position="276"/>
    </location>
</feature>
<evidence type="ECO:0000256" key="10">
    <source>
        <dbReference type="ARBA" id="ARBA00022723"/>
    </source>
</evidence>